<sequence length="319" mass="35088">MYRERGDERSIEIAAPPEAVWRVLMDFSAYPEWNPMVRTIAGTPRVGERLDVEVNNNGSAIRFSPTVLGVDPDREFRWVGRVMVPGLLDGEHYFRLEPTATGTRFTQGERFRWRAGPGGRRVDRCGRGLRRVQPCAPRPGAGYDRRVIPDEFDPLSALTPRARQIAGAARDLLEREGWDAVTMRVLADEIGIRAPSLYKHFANKDAVKSALVAVALAESGAALRPTTGVAELLGRYRAVARANPNLYRLATVGPLDRTSLPEGLEDWSGAPFVEVTGDPHAAQALWAAAHGLAILEIDGRFPTGTAPDATWNDLARRFG</sequence>
<evidence type="ECO:0000259" key="5">
    <source>
        <dbReference type="PROSITE" id="PS50977"/>
    </source>
</evidence>
<evidence type="ECO:0000313" key="6">
    <source>
        <dbReference type="EMBL" id="ADG77109.1"/>
    </source>
</evidence>
<evidence type="ECO:0000256" key="4">
    <source>
        <dbReference type="PROSITE-ProRule" id="PRU00335"/>
    </source>
</evidence>
<dbReference type="InterPro" id="IPR023393">
    <property type="entry name" value="START-like_dom_sf"/>
</dbReference>
<dbReference type="eggNOG" id="COG4891">
    <property type="taxonomic scope" value="Bacteria"/>
</dbReference>
<dbReference type="PRINTS" id="PR00455">
    <property type="entry name" value="HTHTETR"/>
</dbReference>
<accession>D5US42</accession>
<dbReference type="Pfam" id="PF00440">
    <property type="entry name" value="TetR_N"/>
    <property type="match status" value="1"/>
</dbReference>
<dbReference type="CDD" id="cd07822">
    <property type="entry name" value="SRPBCC_4"/>
    <property type="match status" value="1"/>
</dbReference>
<evidence type="ECO:0000256" key="2">
    <source>
        <dbReference type="ARBA" id="ARBA00023125"/>
    </source>
</evidence>
<dbReference type="HOGENOM" id="CLU_871365_0_0_11"/>
<keyword evidence="2 4" id="KW-0238">DNA-binding</keyword>
<dbReference type="Gene3D" id="1.10.357.10">
    <property type="entry name" value="Tetracycline Repressor, domain 2"/>
    <property type="match status" value="1"/>
</dbReference>
<dbReference type="PANTHER" id="PTHR36166">
    <property type="entry name" value="CHROMOSOME 9, WHOLE GENOME SHOTGUN SEQUENCE"/>
    <property type="match status" value="1"/>
</dbReference>
<dbReference type="Pfam" id="PF10604">
    <property type="entry name" value="Polyketide_cyc2"/>
    <property type="match status" value="1"/>
</dbReference>
<dbReference type="Proteomes" id="UP000001213">
    <property type="component" value="Chromosome"/>
</dbReference>
<dbReference type="KEGG" id="tpr:Tpau_0468"/>
<dbReference type="InterPro" id="IPR025996">
    <property type="entry name" value="MT1864/Rv1816-like_C"/>
</dbReference>
<dbReference type="SUPFAM" id="SSF48498">
    <property type="entry name" value="Tetracyclin repressor-like, C-terminal domain"/>
    <property type="match status" value="1"/>
</dbReference>
<keyword evidence="3" id="KW-0804">Transcription</keyword>
<dbReference type="GO" id="GO:0003677">
    <property type="term" value="F:DNA binding"/>
    <property type="evidence" value="ECO:0007669"/>
    <property type="project" value="UniProtKB-UniRule"/>
</dbReference>
<dbReference type="STRING" id="521096.Tpau_0468"/>
<dbReference type="Gene3D" id="3.30.530.20">
    <property type="match status" value="1"/>
</dbReference>
<organism evidence="6 7">
    <name type="scientific">Tsukamurella paurometabola (strain ATCC 8368 / DSM 20162 / CCUG 35730 / CIP 100753 / JCM 10117 / KCTC 9821 / NBRC 16120 / NCIMB 702349 / NCTC 13040)</name>
    <name type="common">Corynebacterium paurometabolum</name>
    <dbReference type="NCBI Taxonomy" id="521096"/>
    <lineage>
        <taxon>Bacteria</taxon>
        <taxon>Bacillati</taxon>
        <taxon>Actinomycetota</taxon>
        <taxon>Actinomycetes</taxon>
        <taxon>Mycobacteriales</taxon>
        <taxon>Tsukamurellaceae</taxon>
        <taxon>Tsukamurella</taxon>
    </lineage>
</organism>
<evidence type="ECO:0000313" key="7">
    <source>
        <dbReference type="Proteomes" id="UP000001213"/>
    </source>
</evidence>
<dbReference type="AlphaFoldDB" id="D5US42"/>
<dbReference type="InterPro" id="IPR009057">
    <property type="entry name" value="Homeodomain-like_sf"/>
</dbReference>
<dbReference type="InterPro" id="IPR019587">
    <property type="entry name" value="Polyketide_cyclase/dehydratase"/>
</dbReference>
<dbReference type="SUPFAM" id="SSF55961">
    <property type="entry name" value="Bet v1-like"/>
    <property type="match status" value="1"/>
</dbReference>
<gene>
    <name evidence="6" type="ordered locus">Tpau_0468</name>
</gene>
<dbReference type="PROSITE" id="PS50977">
    <property type="entry name" value="HTH_TETR_2"/>
    <property type="match status" value="1"/>
</dbReference>
<keyword evidence="7" id="KW-1185">Reference proteome</keyword>
<dbReference type="InterPro" id="IPR001647">
    <property type="entry name" value="HTH_TetR"/>
</dbReference>
<name>D5US42_TSUPD</name>
<feature type="DNA-binding region" description="H-T-H motif" evidence="4">
    <location>
        <begin position="182"/>
        <end position="201"/>
    </location>
</feature>
<dbReference type="Gene3D" id="1.10.10.60">
    <property type="entry name" value="Homeodomain-like"/>
    <property type="match status" value="1"/>
</dbReference>
<proteinExistence type="predicted"/>
<keyword evidence="1" id="KW-0805">Transcription regulation</keyword>
<dbReference type="Pfam" id="PF13305">
    <property type="entry name" value="TetR_C_33"/>
    <property type="match status" value="1"/>
</dbReference>
<dbReference type="eggNOG" id="COG1309">
    <property type="taxonomic scope" value="Bacteria"/>
</dbReference>
<evidence type="ECO:0000256" key="1">
    <source>
        <dbReference type="ARBA" id="ARBA00023015"/>
    </source>
</evidence>
<protein>
    <submittedName>
        <fullName evidence="6">Putative transcriptional regulator, TetR family</fullName>
    </submittedName>
</protein>
<dbReference type="InterPro" id="IPR036271">
    <property type="entry name" value="Tet_transcr_reg_TetR-rel_C_sf"/>
</dbReference>
<dbReference type="SUPFAM" id="SSF46689">
    <property type="entry name" value="Homeodomain-like"/>
    <property type="match status" value="1"/>
</dbReference>
<reference evidence="7" key="1">
    <citation type="submission" date="2010-03" db="EMBL/GenBank/DDBJ databases">
        <title>The complete chromosome of Tsukamurella paurometabola DSM 20162.</title>
        <authorList>
            <consortium name="US DOE Joint Genome Institute (JGI-PGF)"/>
            <person name="Lucas S."/>
            <person name="Copeland A."/>
            <person name="Lapidus A."/>
            <person name="Glavina del Rio T."/>
            <person name="Dalin E."/>
            <person name="Tice H."/>
            <person name="Bruce D."/>
            <person name="Goodwin L."/>
            <person name="Pitluck S."/>
            <person name="Kyrpides N."/>
            <person name="Mavromatis K."/>
            <person name="Ivanova N."/>
            <person name="Mikhailova N."/>
            <person name="Munk A.C."/>
            <person name="Brettin T."/>
            <person name="Detter J.C."/>
            <person name="Tapia R."/>
            <person name="Han C."/>
            <person name="Larimer F."/>
            <person name="Land M."/>
            <person name="Hauser L."/>
            <person name="Markowitz V."/>
            <person name="Cheng J.-F."/>
            <person name="Hugenholtz P."/>
            <person name="Woyke T."/>
            <person name="Wu D."/>
            <person name="Jando M."/>
            <person name="Brambilla E."/>
            <person name="Klenk H.-P."/>
            <person name="Eisen J.A."/>
        </authorList>
    </citation>
    <scope>NUCLEOTIDE SEQUENCE [LARGE SCALE GENOMIC DNA]</scope>
    <source>
        <strain evidence="7">ATCC 8368 / DSM 20162 / CCUG 35730 / CIP 100753 / JCM 10117 / KCTC 9821 / NBRC 16120 / NCIMB 702349 / NCTC 13040</strain>
    </source>
</reference>
<feature type="domain" description="HTH tetR-type" evidence="5">
    <location>
        <begin position="159"/>
        <end position="219"/>
    </location>
</feature>
<reference evidence="6 7" key="2">
    <citation type="journal article" date="2011" name="Stand. Genomic Sci.">
        <title>Complete genome sequence of Tsukamurella paurometabola type strain (no. 33).</title>
        <authorList>
            <person name="Munk A.C."/>
            <person name="Lapidus A."/>
            <person name="Lucas S."/>
            <person name="Nolan M."/>
            <person name="Tice H."/>
            <person name="Cheng J.F."/>
            <person name="Del Rio T.G."/>
            <person name="Goodwin L."/>
            <person name="Pitluck S."/>
            <person name="Liolios K."/>
            <person name="Huntemann M."/>
            <person name="Ivanova N."/>
            <person name="Mavromatis K."/>
            <person name="Mikhailova N."/>
            <person name="Pati A."/>
            <person name="Chen A."/>
            <person name="Palaniappan K."/>
            <person name="Tapia R."/>
            <person name="Han C."/>
            <person name="Land M."/>
            <person name="Hauser L."/>
            <person name="Chang Y.J."/>
            <person name="Jeffries C.D."/>
            <person name="Brettin T."/>
            <person name="Yasawong M."/>
            <person name="Brambilla E.M."/>
            <person name="Rohde M."/>
            <person name="Sikorski J."/>
            <person name="Goker M."/>
            <person name="Detter J.C."/>
            <person name="Woyke T."/>
            <person name="Bristow J."/>
            <person name="Eisen J.A."/>
            <person name="Markowitz V."/>
            <person name="Hugenholtz P."/>
            <person name="Kyrpides N.C."/>
            <person name="Klenk H.P."/>
        </authorList>
    </citation>
    <scope>NUCLEOTIDE SEQUENCE [LARGE SCALE GENOMIC DNA]</scope>
    <source>
        <strain evidence="7">ATCC 8368 / DSM 20162 / CCUG 35730 / CIP 100753 / JCM 10117 / KCTC 9821 / NBRC 16120 / NCIMB 702349 / NCTC 13040</strain>
    </source>
</reference>
<dbReference type="EMBL" id="CP001966">
    <property type="protein sequence ID" value="ADG77109.1"/>
    <property type="molecule type" value="Genomic_DNA"/>
</dbReference>
<dbReference type="PANTHER" id="PTHR36166:SF1">
    <property type="entry name" value="SRPBCC DOMAIN-CONTAINING PROTEIN"/>
    <property type="match status" value="1"/>
</dbReference>
<evidence type="ECO:0000256" key="3">
    <source>
        <dbReference type="ARBA" id="ARBA00023163"/>
    </source>
</evidence>